<dbReference type="PANTHER" id="PTHR23530:SF1">
    <property type="entry name" value="PERMEASE, MAJOR FACILITATOR SUPERFAMILY-RELATED"/>
    <property type="match status" value="1"/>
</dbReference>
<feature type="transmembrane region" description="Helical" evidence="5">
    <location>
        <begin position="156"/>
        <end position="178"/>
    </location>
</feature>
<dbReference type="InterPro" id="IPR020846">
    <property type="entry name" value="MFS_dom"/>
</dbReference>
<evidence type="ECO:0000256" key="5">
    <source>
        <dbReference type="SAM" id="Phobius"/>
    </source>
</evidence>
<evidence type="ECO:0000256" key="2">
    <source>
        <dbReference type="ARBA" id="ARBA00022692"/>
    </source>
</evidence>
<comment type="caution">
    <text evidence="7">The sequence shown here is derived from an EMBL/GenBank/DDBJ whole genome shotgun (WGS) entry which is preliminary data.</text>
</comment>
<feature type="transmembrane region" description="Helical" evidence="5">
    <location>
        <begin position="66"/>
        <end position="84"/>
    </location>
</feature>
<accession>A0A644X0T8</accession>
<comment type="subcellular location">
    <subcellularLocation>
        <location evidence="1">Membrane</location>
        <topology evidence="1">Multi-pass membrane protein</topology>
    </subcellularLocation>
</comment>
<gene>
    <name evidence="7" type="ORF">SDC9_56011</name>
</gene>
<name>A0A644X0T8_9ZZZZ</name>
<dbReference type="PROSITE" id="PS50850">
    <property type="entry name" value="MFS"/>
    <property type="match status" value="1"/>
</dbReference>
<dbReference type="Pfam" id="PF07690">
    <property type="entry name" value="MFS_1"/>
    <property type="match status" value="1"/>
</dbReference>
<dbReference type="InterPro" id="IPR011701">
    <property type="entry name" value="MFS"/>
</dbReference>
<evidence type="ECO:0000256" key="3">
    <source>
        <dbReference type="ARBA" id="ARBA00022989"/>
    </source>
</evidence>
<dbReference type="EMBL" id="VSSQ01001599">
    <property type="protein sequence ID" value="MPM09689.1"/>
    <property type="molecule type" value="Genomic_DNA"/>
</dbReference>
<feature type="transmembrane region" description="Helical" evidence="5">
    <location>
        <begin position="7"/>
        <end position="28"/>
    </location>
</feature>
<feature type="transmembrane region" description="Helical" evidence="5">
    <location>
        <begin position="34"/>
        <end position="54"/>
    </location>
</feature>
<sequence length="417" mass="44905">MRKPVQIIYFFKFFATGVIIPVLSLMLLSRGATIETISLVIGVYSVTVILAEFPSGIFADVYGRKYAFLLSCMLCLISYCAFLFSRSALVLLLGMVANGLGRAFSSGSIEALMIDQAIELKCPLERVTARLSILESAGLACGALAGGLLAEVGTRFSGNLSLNIGIYALLIILTAVLVQEEPRGNARSGSTTKRSRISVQMKESLSFLRKKGTVPVLLVFFLATGFALNAIEIYWQPALDLYKPAYWVFGVVSFAGFGFVMLGSWVAERILRRRSKTGIGLLLLLKTLFGAGLVLFSVSGSTVSLVCVYLLLYLFIGGSGVVENTLLNHLAPASQRASILSLFSFVLQIGGVLASIGGFFVSAHTRFQNMWLLAGMLLLSISGTVGFFHKKMTVPIEKPIPENAETDSASSVQVPEA</sequence>
<dbReference type="SUPFAM" id="SSF103473">
    <property type="entry name" value="MFS general substrate transporter"/>
    <property type="match status" value="1"/>
</dbReference>
<proteinExistence type="predicted"/>
<dbReference type="GO" id="GO:0022857">
    <property type="term" value="F:transmembrane transporter activity"/>
    <property type="evidence" value="ECO:0007669"/>
    <property type="project" value="InterPro"/>
</dbReference>
<feature type="transmembrane region" description="Helical" evidence="5">
    <location>
        <begin position="279"/>
        <end position="297"/>
    </location>
</feature>
<feature type="domain" description="Major facilitator superfamily (MFS) profile" evidence="6">
    <location>
        <begin position="1"/>
        <end position="392"/>
    </location>
</feature>
<dbReference type="InterPro" id="IPR036259">
    <property type="entry name" value="MFS_trans_sf"/>
</dbReference>
<evidence type="ECO:0000259" key="6">
    <source>
        <dbReference type="PROSITE" id="PS50850"/>
    </source>
</evidence>
<dbReference type="GO" id="GO:0016020">
    <property type="term" value="C:membrane"/>
    <property type="evidence" value="ECO:0007669"/>
    <property type="project" value="UniProtKB-SubCell"/>
</dbReference>
<feature type="transmembrane region" description="Helical" evidence="5">
    <location>
        <begin position="339"/>
        <end position="363"/>
    </location>
</feature>
<dbReference type="PROSITE" id="PS00216">
    <property type="entry name" value="SUGAR_TRANSPORT_1"/>
    <property type="match status" value="1"/>
</dbReference>
<dbReference type="AlphaFoldDB" id="A0A644X0T8"/>
<evidence type="ECO:0000256" key="1">
    <source>
        <dbReference type="ARBA" id="ARBA00004141"/>
    </source>
</evidence>
<evidence type="ECO:0000313" key="7">
    <source>
        <dbReference type="EMBL" id="MPM09689.1"/>
    </source>
</evidence>
<feature type="transmembrane region" description="Helical" evidence="5">
    <location>
        <begin position="247"/>
        <end position="267"/>
    </location>
</feature>
<dbReference type="InterPro" id="IPR005829">
    <property type="entry name" value="Sugar_transporter_CS"/>
</dbReference>
<keyword evidence="3 5" id="KW-1133">Transmembrane helix</keyword>
<keyword evidence="4 5" id="KW-0472">Membrane</keyword>
<dbReference type="PANTHER" id="PTHR23530">
    <property type="entry name" value="TRANSPORT PROTEIN-RELATED"/>
    <property type="match status" value="1"/>
</dbReference>
<feature type="transmembrane region" description="Helical" evidence="5">
    <location>
        <begin position="303"/>
        <end position="327"/>
    </location>
</feature>
<feature type="transmembrane region" description="Helical" evidence="5">
    <location>
        <begin position="214"/>
        <end position="235"/>
    </location>
</feature>
<dbReference type="InterPro" id="IPR053160">
    <property type="entry name" value="MFS_DHA3_Transporter"/>
</dbReference>
<protein>
    <recommendedName>
        <fullName evidence="6">Major facilitator superfamily (MFS) profile domain-containing protein</fullName>
    </recommendedName>
</protein>
<dbReference type="Gene3D" id="1.20.1250.20">
    <property type="entry name" value="MFS general substrate transporter like domains"/>
    <property type="match status" value="1"/>
</dbReference>
<keyword evidence="2 5" id="KW-0812">Transmembrane</keyword>
<reference evidence="7" key="1">
    <citation type="submission" date="2019-08" db="EMBL/GenBank/DDBJ databases">
        <authorList>
            <person name="Kucharzyk K."/>
            <person name="Murdoch R.W."/>
            <person name="Higgins S."/>
            <person name="Loffler F."/>
        </authorList>
    </citation>
    <scope>NUCLEOTIDE SEQUENCE</scope>
</reference>
<feature type="transmembrane region" description="Helical" evidence="5">
    <location>
        <begin position="369"/>
        <end position="388"/>
    </location>
</feature>
<evidence type="ECO:0000256" key="4">
    <source>
        <dbReference type="ARBA" id="ARBA00023136"/>
    </source>
</evidence>
<organism evidence="7">
    <name type="scientific">bioreactor metagenome</name>
    <dbReference type="NCBI Taxonomy" id="1076179"/>
    <lineage>
        <taxon>unclassified sequences</taxon>
        <taxon>metagenomes</taxon>
        <taxon>ecological metagenomes</taxon>
    </lineage>
</organism>